<dbReference type="OrthoDB" id="3239744at2"/>
<dbReference type="GO" id="GO:0005524">
    <property type="term" value="F:ATP binding"/>
    <property type="evidence" value="ECO:0007669"/>
    <property type="project" value="UniProtKB-KW"/>
</dbReference>
<dbReference type="RefSeq" id="WP_151424585.1">
    <property type="nucleotide sequence ID" value="NZ_WBJX01000005.1"/>
</dbReference>
<gene>
    <name evidence="6" type="ORF">F8O03_15040</name>
</gene>
<dbReference type="EMBL" id="WBJX01000005">
    <property type="protein sequence ID" value="KAB1636872.1"/>
    <property type="molecule type" value="Genomic_DNA"/>
</dbReference>
<dbReference type="PANTHER" id="PTHR19211">
    <property type="entry name" value="ATP-BINDING TRANSPORT PROTEIN-RELATED"/>
    <property type="match status" value="1"/>
</dbReference>
<reference evidence="6 7" key="1">
    <citation type="submission" date="2019-09" db="EMBL/GenBank/DDBJ databases">
        <title>Phylogeny of genus Pseudoclavibacter and closely related genus.</title>
        <authorList>
            <person name="Li Y."/>
        </authorList>
    </citation>
    <scope>NUCLEOTIDE SEQUENCE [LARGE SCALE GENOMIC DNA]</scope>
    <source>
        <strain evidence="6 7">THG-MD12</strain>
    </source>
</reference>
<dbReference type="Pfam" id="PF00005">
    <property type="entry name" value="ABC_tran"/>
    <property type="match status" value="2"/>
</dbReference>
<evidence type="ECO:0000313" key="7">
    <source>
        <dbReference type="Proteomes" id="UP000490386"/>
    </source>
</evidence>
<keyword evidence="2" id="KW-0547">Nucleotide-binding</keyword>
<dbReference type="InterPro" id="IPR027417">
    <property type="entry name" value="P-loop_NTPase"/>
</dbReference>
<feature type="coiled-coil region" evidence="4">
    <location>
        <begin position="233"/>
        <end position="267"/>
    </location>
</feature>
<dbReference type="InterPro" id="IPR050611">
    <property type="entry name" value="ABCF"/>
</dbReference>
<keyword evidence="1" id="KW-0677">Repeat</keyword>
<dbReference type="Gene3D" id="3.40.50.300">
    <property type="entry name" value="P-loop containing nucleotide triphosphate hydrolases"/>
    <property type="match status" value="2"/>
</dbReference>
<feature type="domain" description="ABC transporter" evidence="5">
    <location>
        <begin position="12"/>
        <end position="244"/>
    </location>
</feature>
<keyword evidence="3 6" id="KW-0067">ATP-binding</keyword>
<dbReference type="InterPro" id="IPR003439">
    <property type="entry name" value="ABC_transporter-like_ATP-bd"/>
</dbReference>
<dbReference type="PANTHER" id="PTHR19211:SF6">
    <property type="entry name" value="BLL7188 PROTEIN"/>
    <property type="match status" value="1"/>
</dbReference>
<dbReference type="AlphaFoldDB" id="A0A7J5B1J5"/>
<dbReference type="FunFam" id="3.40.50.300:FF:001320">
    <property type="entry name" value="Heme ABC transporter ATP-binding protein"/>
    <property type="match status" value="1"/>
</dbReference>
<evidence type="ECO:0000256" key="2">
    <source>
        <dbReference type="ARBA" id="ARBA00022741"/>
    </source>
</evidence>
<dbReference type="GO" id="GO:0016887">
    <property type="term" value="F:ATP hydrolysis activity"/>
    <property type="evidence" value="ECO:0007669"/>
    <property type="project" value="InterPro"/>
</dbReference>
<evidence type="ECO:0000313" key="6">
    <source>
        <dbReference type="EMBL" id="KAB1636872.1"/>
    </source>
</evidence>
<keyword evidence="7" id="KW-1185">Reference proteome</keyword>
<evidence type="ECO:0000259" key="5">
    <source>
        <dbReference type="PROSITE" id="PS50893"/>
    </source>
</evidence>
<evidence type="ECO:0000256" key="4">
    <source>
        <dbReference type="SAM" id="Coils"/>
    </source>
</evidence>
<dbReference type="SMART" id="SM00382">
    <property type="entry name" value="AAA"/>
    <property type="match status" value="2"/>
</dbReference>
<dbReference type="PROSITE" id="PS50893">
    <property type="entry name" value="ABC_TRANSPORTER_2"/>
    <property type="match status" value="1"/>
</dbReference>
<dbReference type="InterPro" id="IPR003593">
    <property type="entry name" value="AAA+_ATPase"/>
</dbReference>
<keyword evidence="4" id="KW-0175">Coiled coil</keyword>
<accession>A0A7J5B1J5</accession>
<organism evidence="6 7">
    <name type="scientific">Pseudoclavibacter terrae</name>
    <dbReference type="NCBI Taxonomy" id="1530195"/>
    <lineage>
        <taxon>Bacteria</taxon>
        <taxon>Bacillati</taxon>
        <taxon>Actinomycetota</taxon>
        <taxon>Actinomycetes</taxon>
        <taxon>Micrococcales</taxon>
        <taxon>Microbacteriaceae</taxon>
        <taxon>Pseudoclavibacter</taxon>
    </lineage>
</organism>
<protein>
    <submittedName>
        <fullName evidence="6">ABC-F family ATP-binding cassette domain-containing protein</fullName>
    </submittedName>
</protein>
<name>A0A7J5B1J5_9MICO</name>
<dbReference type="Proteomes" id="UP000490386">
    <property type="component" value="Unassembled WGS sequence"/>
</dbReference>
<comment type="caution">
    <text evidence="6">The sequence shown here is derived from an EMBL/GenBank/DDBJ whole genome shotgun (WGS) entry which is preliminary data.</text>
</comment>
<dbReference type="SUPFAM" id="SSF52540">
    <property type="entry name" value="P-loop containing nucleoside triphosphate hydrolases"/>
    <property type="match status" value="2"/>
</dbReference>
<evidence type="ECO:0000256" key="3">
    <source>
        <dbReference type="ARBA" id="ARBA00022840"/>
    </source>
</evidence>
<sequence>MSTSTPHTITPLAFERLSLSWPDGTRALDSLTGAFPPGRTGLVGRNGSGKSTLLRLLAGQLAPTGGTIRADADVAYLPQQLTLDTALPVTALLGVDEKIAALRAIEGGSIDTAAYDVLGDDWDIEVRAEAELRGLGLDEAMLTRTVGGLSGGEAMLVAVAGLRLGGAPIVLLDEPSNNLDREARDRLTALVETWRGTLVIASHDEELLEHVDQIAELRRGDISLTGGGYSTYLEQLERERTAAAQALRSAEGTLRSEQRDRREAEAKIAGSLRAGRKAQANKRAPKILMNGQKARAQVSAGKLRGEHEARLADARAAVDRAEERVRDDASIRVQLPDPDVASSRRLATLEVPDAADELRPIVIMGPERIALTGPNGSGKTTLLDAIATSADAGGAEGTARISTRGGAWVTASTTRVGYLRQRLDGLDDEASVLDNVQRAAPETSVQELRAQLARFLLRGAVVERPVASLSGGERFRVSLVRLLLATPSAQLLLLDEPTNNLDRESTAQLVTALGDYRGALIVVSHDERFLGRLEVTRRLSLDSAGSVVGEA</sequence>
<proteinExistence type="predicted"/>
<evidence type="ECO:0000256" key="1">
    <source>
        <dbReference type="ARBA" id="ARBA00022737"/>
    </source>
</evidence>